<dbReference type="PROSITE" id="PS50075">
    <property type="entry name" value="CARRIER"/>
    <property type="match status" value="1"/>
</dbReference>
<dbReference type="InterPro" id="IPR036736">
    <property type="entry name" value="ACP-like_sf"/>
</dbReference>
<keyword evidence="2" id="KW-0597">Phosphoprotein</keyword>
<dbReference type="GO" id="GO:0031177">
    <property type="term" value="F:phosphopantetheine binding"/>
    <property type="evidence" value="ECO:0007669"/>
    <property type="project" value="InterPro"/>
</dbReference>
<dbReference type="Proteomes" id="UP000297910">
    <property type="component" value="Unassembled WGS sequence"/>
</dbReference>
<evidence type="ECO:0000313" key="4">
    <source>
        <dbReference type="EMBL" id="TGO29678.1"/>
    </source>
</evidence>
<accession>A0A4Z1G162</accession>
<dbReference type="InterPro" id="IPR036291">
    <property type="entry name" value="NAD(P)-bd_dom_sf"/>
</dbReference>
<protein>
    <recommendedName>
        <fullName evidence="3">Carrier domain-containing protein</fullName>
    </recommendedName>
</protein>
<dbReference type="Gene3D" id="1.10.1200.10">
    <property type="entry name" value="ACP-like"/>
    <property type="match status" value="1"/>
</dbReference>
<dbReference type="SMART" id="SM00823">
    <property type="entry name" value="PKS_PP"/>
    <property type="match status" value="1"/>
</dbReference>
<dbReference type="InterPro" id="IPR013968">
    <property type="entry name" value="PKS_KR"/>
</dbReference>
<dbReference type="Gene3D" id="3.40.50.720">
    <property type="entry name" value="NAD(P)-binding Rossmann-like Domain"/>
    <property type="match status" value="1"/>
</dbReference>
<dbReference type="SUPFAM" id="SSF51735">
    <property type="entry name" value="NAD(P)-binding Rossmann-fold domains"/>
    <property type="match status" value="2"/>
</dbReference>
<dbReference type="InterPro" id="IPR009081">
    <property type="entry name" value="PP-bd_ACP"/>
</dbReference>
<name>A0A4Z1G162_9HELO</name>
<dbReference type="GO" id="GO:0006633">
    <property type="term" value="P:fatty acid biosynthetic process"/>
    <property type="evidence" value="ECO:0007669"/>
    <property type="project" value="TreeGrafter"/>
</dbReference>
<dbReference type="CDD" id="cd05195">
    <property type="entry name" value="enoyl_red"/>
    <property type="match status" value="1"/>
</dbReference>
<dbReference type="GO" id="GO:0004312">
    <property type="term" value="F:fatty acid synthase activity"/>
    <property type="evidence" value="ECO:0007669"/>
    <property type="project" value="TreeGrafter"/>
</dbReference>
<comment type="caution">
    <text evidence="4">The sequence shown here is derived from an EMBL/GenBank/DDBJ whole genome shotgun (WGS) entry which is preliminary data.</text>
</comment>
<organism evidence="4 5">
    <name type="scientific">Botrytis paeoniae</name>
    <dbReference type="NCBI Taxonomy" id="278948"/>
    <lineage>
        <taxon>Eukaryota</taxon>
        <taxon>Fungi</taxon>
        <taxon>Dikarya</taxon>
        <taxon>Ascomycota</taxon>
        <taxon>Pezizomycotina</taxon>
        <taxon>Leotiomycetes</taxon>
        <taxon>Helotiales</taxon>
        <taxon>Sclerotiniaceae</taxon>
        <taxon>Botrytis</taxon>
    </lineage>
</organism>
<dbReference type="AlphaFoldDB" id="A0A4Z1G162"/>
<dbReference type="InterPro" id="IPR020806">
    <property type="entry name" value="PKS_PP-bd"/>
</dbReference>
<dbReference type="SUPFAM" id="SSF47336">
    <property type="entry name" value="ACP-like"/>
    <property type="match status" value="1"/>
</dbReference>
<gene>
    <name evidence="4" type="ORF">BPAE_0012g00330</name>
</gene>
<proteinExistence type="predicted"/>
<dbReference type="SMART" id="SM00822">
    <property type="entry name" value="PKS_KR"/>
    <property type="match status" value="1"/>
</dbReference>
<evidence type="ECO:0000256" key="2">
    <source>
        <dbReference type="ARBA" id="ARBA00022553"/>
    </source>
</evidence>
<evidence type="ECO:0000313" key="5">
    <source>
        <dbReference type="Proteomes" id="UP000297910"/>
    </source>
</evidence>
<dbReference type="GO" id="GO:0044550">
    <property type="term" value="P:secondary metabolite biosynthetic process"/>
    <property type="evidence" value="ECO:0007669"/>
    <property type="project" value="TreeGrafter"/>
</dbReference>
<dbReference type="Gene3D" id="3.90.180.10">
    <property type="entry name" value="Medium-chain alcohol dehydrogenases, catalytic domain"/>
    <property type="match status" value="1"/>
</dbReference>
<feature type="domain" description="Carrier" evidence="3">
    <location>
        <begin position="431"/>
        <end position="508"/>
    </location>
</feature>
<dbReference type="PANTHER" id="PTHR43775:SF29">
    <property type="entry name" value="ASPERFURANONE POLYKETIDE SYNTHASE AFOG-RELATED"/>
    <property type="match status" value="1"/>
</dbReference>
<dbReference type="InterPro" id="IPR020843">
    <property type="entry name" value="ER"/>
</dbReference>
<dbReference type="GO" id="GO:0016491">
    <property type="term" value="F:oxidoreductase activity"/>
    <property type="evidence" value="ECO:0007669"/>
    <property type="project" value="InterPro"/>
</dbReference>
<keyword evidence="5" id="KW-1185">Reference proteome</keyword>
<sequence>MAPEEAAGMIMAESTVYHSLINVAKLKRGQSILIHAASGATGQMAIQIAKDLSYDIYVTVGFDQKKELFMEQYGIDEDRIFYSHIVLNSLSGDALIATWELISPYRRFIELGTLDIYTNTKLPMSSFAKNVTFAAITIDSLNIERSKEFREILLNSDRTSGKMVLSVDGADIIPQATIQPQALWSFDSKYSYIIAGGLGGLDRSAALWMAGKGARYLILLSRSRPTTDAATSLLIKLRDMGVSVEAPRCDITSSDQLRKVISQCTKAFPPIKGCIQATMVLKDFLFEKMSFEEWSAATSPKEQPGSKSGSLGLGIMSDVGIISENPDVLKNRDLVNEIASVKEEGLLALLDYYCNPDNPLESRASGEALSIIGLLMPSKFSAQGLEIPSWAQTPTFSPLAYIGPDDTLATATKSAKANFKSQLEAVESASEVRELVSTAIIMKLAKALEIEMADIDTNKPFHAYGVDSLLAVELHNWLGKELGTNVAVYDIKGAESIGAMSDVVARNTFLVTLREEA</sequence>
<keyword evidence="1" id="KW-0596">Phosphopantetheine</keyword>
<dbReference type="Pfam" id="PF23297">
    <property type="entry name" value="ACP_SdgA_C"/>
    <property type="match status" value="1"/>
</dbReference>
<evidence type="ECO:0000256" key="1">
    <source>
        <dbReference type="ARBA" id="ARBA00022450"/>
    </source>
</evidence>
<dbReference type="InterPro" id="IPR057326">
    <property type="entry name" value="KR_dom"/>
</dbReference>
<dbReference type="InterPro" id="IPR050091">
    <property type="entry name" value="PKS_NRPS_Biosynth_Enz"/>
</dbReference>
<dbReference type="Pfam" id="PF08659">
    <property type="entry name" value="KR"/>
    <property type="match status" value="1"/>
</dbReference>
<reference evidence="4 5" key="1">
    <citation type="submission" date="2017-12" db="EMBL/GenBank/DDBJ databases">
        <title>Comparative genomics of Botrytis spp.</title>
        <authorList>
            <person name="Valero-Jimenez C.A."/>
            <person name="Tapia P."/>
            <person name="Veloso J."/>
            <person name="Silva-Moreno E."/>
            <person name="Staats M."/>
            <person name="Valdes J.H."/>
            <person name="Van Kan J.A.L."/>
        </authorList>
    </citation>
    <scope>NUCLEOTIDE SEQUENCE [LARGE SCALE GENOMIC DNA]</scope>
    <source>
        <strain evidence="4 5">Bp0003</strain>
    </source>
</reference>
<dbReference type="EMBL" id="PQXI01000012">
    <property type="protein sequence ID" value="TGO29678.1"/>
    <property type="molecule type" value="Genomic_DNA"/>
</dbReference>
<evidence type="ECO:0000259" key="3">
    <source>
        <dbReference type="PROSITE" id="PS50075"/>
    </source>
</evidence>
<dbReference type="SMART" id="SM00829">
    <property type="entry name" value="PKS_ER"/>
    <property type="match status" value="1"/>
</dbReference>
<dbReference type="PANTHER" id="PTHR43775">
    <property type="entry name" value="FATTY ACID SYNTHASE"/>
    <property type="match status" value="1"/>
</dbReference>